<proteinExistence type="predicted"/>
<keyword evidence="2" id="KW-1185">Reference proteome</keyword>
<organism evidence="1 2">
    <name type="scientific">Trifolium medium</name>
    <dbReference type="NCBI Taxonomy" id="97028"/>
    <lineage>
        <taxon>Eukaryota</taxon>
        <taxon>Viridiplantae</taxon>
        <taxon>Streptophyta</taxon>
        <taxon>Embryophyta</taxon>
        <taxon>Tracheophyta</taxon>
        <taxon>Spermatophyta</taxon>
        <taxon>Magnoliopsida</taxon>
        <taxon>eudicotyledons</taxon>
        <taxon>Gunneridae</taxon>
        <taxon>Pentapetalae</taxon>
        <taxon>rosids</taxon>
        <taxon>fabids</taxon>
        <taxon>Fabales</taxon>
        <taxon>Fabaceae</taxon>
        <taxon>Papilionoideae</taxon>
        <taxon>50 kb inversion clade</taxon>
        <taxon>NPAAA clade</taxon>
        <taxon>Hologalegina</taxon>
        <taxon>IRL clade</taxon>
        <taxon>Trifolieae</taxon>
        <taxon>Trifolium</taxon>
    </lineage>
</organism>
<name>A0A392U5N0_9FABA</name>
<accession>A0A392U5N0</accession>
<comment type="caution">
    <text evidence="1">The sequence shown here is derived from an EMBL/GenBank/DDBJ whole genome shotgun (WGS) entry which is preliminary data.</text>
</comment>
<protein>
    <submittedName>
        <fullName evidence="1">Uncharacterized protein</fullName>
    </submittedName>
</protein>
<dbReference type="Proteomes" id="UP000265520">
    <property type="component" value="Unassembled WGS sequence"/>
</dbReference>
<dbReference type="EMBL" id="LXQA010722300">
    <property type="protein sequence ID" value="MCI67716.1"/>
    <property type="molecule type" value="Genomic_DNA"/>
</dbReference>
<feature type="non-terminal residue" evidence="1">
    <location>
        <position position="1"/>
    </location>
</feature>
<evidence type="ECO:0000313" key="1">
    <source>
        <dbReference type="EMBL" id="MCI67716.1"/>
    </source>
</evidence>
<reference evidence="1 2" key="1">
    <citation type="journal article" date="2018" name="Front. Plant Sci.">
        <title>Red Clover (Trifolium pratense) and Zigzag Clover (T. medium) - A Picture of Genomic Similarities and Differences.</title>
        <authorList>
            <person name="Dluhosova J."/>
            <person name="Istvanek J."/>
            <person name="Nedelnik J."/>
            <person name="Repkova J."/>
        </authorList>
    </citation>
    <scope>NUCLEOTIDE SEQUENCE [LARGE SCALE GENOMIC DNA]</scope>
    <source>
        <strain evidence="2">cv. 10/8</strain>
        <tissue evidence="1">Leaf</tissue>
    </source>
</reference>
<dbReference type="AlphaFoldDB" id="A0A392U5N0"/>
<sequence>HEVEVNGKLWEEVRELGVQGDEDDGVYVEQLRINEHKDRDAKRLREQCNQVQS</sequence>
<evidence type="ECO:0000313" key="2">
    <source>
        <dbReference type="Proteomes" id="UP000265520"/>
    </source>
</evidence>